<dbReference type="Proteomes" id="UP001501371">
    <property type="component" value="Unassembled WGS sequence"/>
</dbReference>
<feature type="signal peptide" evidence="3">
    <location>
        <begin position="1"/>
        <end position="23"/>
    </location>
</feature>
<sequence>MRACLATVLTVLLTVLVPVGAVAAWADLEIGNSDRFVSAMAPLASDPAVHEAVADRITDGVMAQLDMGPLQDGVRSLLHEAVLSFATTEAFANAWRTAARAAHHAAVHVLTSGGGNVVTIDLAQITERVKGQLVHDHVPYADRIPVRHTQITAVEAEGLGVWRDVAQALRAAGVWPALATVALSGVTVLVAVRRRRALIGVGLGYAGGAMVLAVVVAVARGTLLQDLPDNGDRGAARAIYDALTASLRTTAWSVLAGGLLLALTAWLAGRPRRPRRPGGAQARRTPEPPDAPSAPGTARTSDAPATARTAGAPGPPGTPRTSSAPDTNGAAGTTGTTETTRPAQPADPPRLY</sequence>
<evidence type="ECO:0000256" key="1">
    <source>
        <dbReference type="SAM" id="MobiDB-lite"/>
    </source>
</evidence>
<comment type="caution">
    <text evidence="4">The sequence shown here is derived from an EMBL/GenBank/DDBJ whole genome shotgun (WGS) entry which is preliminary data.</text>
</comment>
<dbReference type="EMBL" id="BAAAKV010000073">
    <property type="protein sequence ID" value="GAA1194353.1"/>
    <property type="molecule type" value="Genomic_DNA"/>
</dbReference>
<keyword evidence="2" id="KW-0472">Membrane</keyword>
<feature type="transmembrane region" description="Helical" evidence="2">
    <location>
        <begin position="250"/>
        <end position="268"/>
    </location>
</feature>
<feature type="transmembrane region" description="Helical" evidence="2">
    <location>
        <begin position="199"/>
        <end position="219"/>
    </location>
</feature>
<reference evidence="4 5" key="1">
    <citation type="journal article" date="2019" name="Int. J. Syst. Evol. Microbiol.">
        <title>The Global Catalogue of Microorganisms (GCM) 10K type strain sequencing project: providing services to taxonomists for standard genome sequencing and annotation.</title>
        <authorList>
            <consortium name="The Broad Institute Genomics Platform"/>
            <consortium name="The Broad Institute Genome Sequencing Center for Infectious Disease"/>
            <person name="Wu L."/>
            <person name="Ma J."/>
        </authorList>
    </citation>
    <scope>NUCLEOTIDE SEQUENCE [LARGE SCALE GENOMIC DNA]</scope>
    <source>
        <strain evidence="4 5">JCM 12696</strain>
    </source>
</reference>
<feature type="chain" id="PRO_5047316594" description="Integral membrane protein" evidence="3">
    <location>
        <begin position="24"/>
        <end position="352"/>
    </location>
</feature>
<feature type="compositionally biased region" description="Low complexity" evidence="1">
    <location>
        <begin position="319"/>
        <end position="340"/>
    </location>
</feature>
<evidence type="ECO:0008006" key="6">
    <source>
        <dbReference type="Google" id="ProtNLM"/>
    </source>
</evidence>
<gene>
    <name evidence="4" type="ORF">GCM10009654_59340</name>
</gene>
<evidence type="ECO:0000313" key="4">
    <source>
        <dbReference type="EMBL" id="GAA1194353.1"/>
    </source>
</evidence>
<evidence type="ECO:0000256" key="3">
    <source>
        <dbReference type="SAM" id="SignalP"/>
    </source>
</evidence>
<organism evidence="4 5">
    <name type="scientific">Streptomyces hebeiensis</name>
    <dbReference type="NCBI Taxonomy" id="229486"/>
    <lineage>
        <taxon>Bacteria</taxon>
        <taxon>Bacillati</taxon>
        <taxon>Actinomycetota</taxon>
        <taxon>Actinomycetes</taxon>
        <taxon>Kitasatosporales</taxon>
        <taxon>Streptomycetaceae</taxon>
        <taxon>Streptomyces</taxon>
    </lineage>
</organism>
<keyword evidence="2" id="KW-1133">Transmembrane helix</keyword>
<keyword evidence="3" id="KW-0732">Signal</keyword>
<keyword evidence="2" id="KW-0812">Transmembrane</keyword>
<protein>
    <recommendedName>
        <fullName evidence="6">Integral membrane protein</fullName>
    </recommendedName>
</protein>
<feature type="region of interest" description="Disordered" evidence="1">
    <location>
        <begin position="270"/>
        <end position="352"/>
    </location>
</feature>
<proteinExistence type="predicted"/>
<name>A0ABN1V7L6_9ACTN</name>
<feature type="compositionally biased region" description="Low complexity" evidence="1">
    <location>
        <begin position="303"/>
        <end position="312"/>
    </location>
</feature>
<evidence type="ECO:0000313" key="5">
    <source>
        <dbReference type="Proteomes" id="UP001501371"/>
    </source>
</evidence>
<keyword evidence="5" id="KW-1185">Reference proteome</keyword>
<evidence type="ECO:0000256" key="2">
    <source>
        <dbReference type="SAM" id="Phobius"/>
    </source>
</evidence>
<feature type="transmembrane region" description="Helical" evidence="2">
    <location>
        <begin position="173"/>
        <end position="192"/>
    </location>
</feature>
<accession>A0ABN1V7L6</accession>